<name>A0A0E9WKJ2_ANGAN</name>
<dbReference type="AlphaFoldDB" id="A0A0E9WKJ2"/>
<reference evidence="1" key="2">
    <citation type="journal article" date="2015" name="Fish Shellfish Immunol.">
        <title>Early steps in the European eel (Anguilla anguilla)-Vibrio vulnificus interaction in the gills: Role of the RtxA13 toxin.</title>
        <authorList>
            <person name="Callol A."/>
            <person name="Pajuelo D."/>
            <person name="Ebbesson L."/>
            <person name="Teles M."/>
            <person name="MacKenzie S."/>
            <person name="Amaro C."/>
        </authorList>
    </citation>
    <scope>NUCLEOTIDE SEQUENCE</scope>
</reference>
<dbReference type="EMBL" id="GBXM01017786">
    <property type="protein sequence ID" value="JAH90791.1"/>
    <property type="molecule type" value="Transcribed_RNA"/>
</dbReference>
<proteinExistence type="predicted"/>
<organism evidence="1">
    <name type="scientific">Anguilla anguilla</name>
    <name type="common">European freshwater eel</name>
    <name type="synonym">Muraena anguilla</name>
    <dbReference type="NCBI Taxonomy" id="7936"/>
    <lineage>
        <taxon>Eukaryota</taxon>
        <taxon>Metazoa</taxon>
        <taxon>Chordata</taxon>
        <taxon>Craniata</taxon>
        <taxon>Vertebrata</taxon>
        <taxon>Euteleostomi</taxon>
        <taxon>Actinopterygii</taxon>
        <taxon>Neopterygii</taxon>
        <taxon>Teleostei</taxon>
        <taxon>Anguilliformes</taxon>
        <taxon>Anguillidae</taxon>
        <taxon>Anguilla</taxon>
    </lineage>
</organism>
<sequence>MKVLISCMMEMFCLLLVFHNLRQFATSTQLIFSRAVF</sequence>
<protein>
    <submittedName>
        <fullName evidence="1">Uncharacterized protein</fullName>
    </submittedName>
</protein>
<evidence type="ECO:0000313" key="1">
    <source>
        <dbReference type="EMBL" id="JAH90791.1"/>
    </source>
</evidence>
<reference evidence="1" key="1">
    <citation type="submission" date="2014-11" db="EMBL/GenBank/DDBJ databases">
        <authorList>
            <person name="Amaro Gonzalez C."/>
        </authorList>
    </citation>
    <scope>NUCLEOTIDE SEQUENCE</scope>
</reference>
<accession>A0A0E9WKJ2</accession>